<proteinExistence type="predicted"/>
<evidence type="ECO:0000313" key="3">
    <source>
        <dbReference type="Proteomes" id="UP001307889"/>
    </source>
</evidence>
<sequence>MRRIRAGERGTNAPERDGCTADTRRESTCWSETAERGRMECPGPLSISGSGMLGKVGREAAEGGRSSAE</sequence>
<dbReference type="EMBL" id="AP028909">
    <property type="protein sequence ID" value="BES87309.1"/>
    <property type="molecule type" value="Genomic_DNA"/>
</dbReference>
<feature type="region of interest" description="Disordered" evidence="1">
    <location>
        <begin position="1"/>
        <end position="26"/>
    </location>
</feature>
<evidence type="ECO:0000256" key="1">
    <source>
        <dbReference type="SAM" id="MobiDB-lite"/>
    </source>
</evidence>
<feature type="compositionally biased region" description="Basic and acidic residues" evidence="1">
    <location>
        <begin position="56"/>
        <end position="69"/>
    </location>
</feature>
<name>A0ABN7A5E3_9HEMI</name>
<gene>
    <name evidence="2" type="ORF">NTJ_00114</name>
</gene>
<keyword evidence="3" id="KW-1185">Reference proteome</keyword>
<dbReference type="Proteomes" id="UP001307889">
    <property type="component" value="Chromosome 1"/>
</dbReference>
<reference evidence="2 3" key="1">
    <citation type="submission" date="2023-09" db="EMBL/GenBank/DDBJ databases">
        <title>Nesidiocoris tenuis whole genome shotgun sequence.</title>
        <authorList>
            <person name="Shibata T."/>
            <person name="Shimoda M."/>
            <person name="Kobayashi T."/>
            <person name="Uehara T."/>
        </authorList>
    </citation>
    <scope>NUCLEOTIDE SEQUENCE [LARGE SCALE GENOMIC DNA]</scope>
    <source>
        <strain evidence="2 3">Japan</strain>
    </source>
</reference>
<organism evidence="2 3">
    <name type="scientific">Nesidiocoris tenuis</name>
    <dbReference type="NCBI Taxonomy" id="355587"/>
    <lineage>
        <taxon>Eukaryota</taxon>
        <taxon>Metazoa</taxon>
        <taxon>Ecdysozoa</taxon>
        <taxon>Arthropoda</taxon>
        <taxon>Hexapoda</taxon>
        <taxon>Insecta</taxon>
        <taxon>Pterygota</taxon>
        <taxon>Neoptera</taxon>
        <taxon>Paraneoptera</taxon>
        <taxon>Hemiptera</taxon>
        <taxon>Heteroptera</taxon>
        <taxon>Panheteroptera</taxon>
        <taxon>Cimicomorpha</taxon>
        <taxon>Miridae</taxon>
        <taxon>Dicyphina</taxon>
        <taxon>Nesidiocoris</taxon>
    </lineage>
</organism>
<protein>
    <submittedName>
        <fullName evidence="2">Uncharacterized protein</fullName>
    </submittedName>
</protein>
<accession>A0ABN7A5E3</accession>
<evidence type="ECO:0000313" key="2">
    <source>
        <dbReference type="EMBL" id="BES87309.1"/>
    </source>
</evidence>
<feature type="region of interest" description="Disordered" evidence="1">
    <location>
        <begin position="40"/>
        <end position="69"/>
    </location>
</feature>